<dbReference type="InterPro" id="IPR010016">
    <property type="entry name" value="PxpB"/>
</dbReference>
<evidence type="ECO:0000256" key="1">
    <source>
        <dbReference type="ARBA" id="ARBA00022741"/>
    </source>
</evidence>
<dbReference type="Gene3D" id="2.40.100.10">
    <property type="entry name" value="Cyclophilin-like"/>
    <property type="match status" value="1"/>
</dbReference>
<keyword evidence="1" id="KW-0547">Nucleotide-binding</keyword>
<evidence type="ECO:0000259" key="4">
    <source>
        <dbReference type="SMART" id="SM00796"/>
    </source>
</evidence>
<keyword evidence="3" id="KW-0067">ATP-binding</keyword>
<accession>A0A542DWJ1</accession>
<dbReference type="Gene3D" id="3.30.1360.40">
    <property type="match status" value="1"/>
</dbReference>
<dbReference type="RefSeq" id="WP_141846495.1">
    <property type="nucleotide sequence ID" value="NZ_BAAAPR010000006.1"/>
</dbReference>
<evidence type="ECO:0000256" key="2">
    <source>
        <dbReference type="ARBA" id="ARBA00022801"/>
    </source>
</evidence>
<dbReference type="OrthoDB" id="9768696at2"/>
<sequence length="215" mass="22927">MTGDVVALRRCGEDAVLVELADGRARRRWEAAVRAAALPGLAEVVPGAVTVLVRADRPAALSALVDAVRRLRPTDAPEPPAADVLTVPVRYDGPDLADVARVLRGDVADVVRRHTGQEWEVEFCGFAPGFGYLVPVDGARARVWTSDPVPRRPTPRTRVPAGAVALAGPWSAVYPGASAGGWQLVGTTDLAVWDPDRDPPALLVPGRRVRFEAVR</sequence>
<proteinExistence type="predicted"/>
<keyword evidence="2" id="KW-0378">Hydrolase</keyword>
<dbReference type="SMART" id="SM00796">
    <property type="entry name" value="AHS1"/>
    <property type="match status" value="1"/>
</dbReference>
<evidence type="ECO:0000313" key="6">
    <source>
        <dbReference type="Proteomes" id="UP000317893"/>
    </source>
</evidence>
<dbReference type="GO" id="GO:0005524">
    <property type="term" value="F:ATP binding"/>
    <property type="evidence" value="ECO:0007669"/>
    <property type="project" value="UniProtKB-KW"/>
</dbReference>
<dbReference type="PANTHER" id="PTHR34698:SF2">
    <property type="entry name" value="5-OXOPROLINASE SUBUNIT B"/>
    <property type="match status" value="1"/>
</dbReference>
<evidence type="ECO:0000256" key="3">
    <source>
        <dbReference type="ARBA" id="ARBA00022840"/>
    </source>
</evidence>
<dbReference type="SUPFAM" id="SSF160467">
    <property type="entry name" value="PH0987 N-terminal domain-like"/>
    <property type="match status" value="1"/>
</dbReference>
<dbReference type="SUPFAM" id="SSF50891">
    <property type="entry name" value="Cyclophilin-like"/>
    <property type="match status" value="1"/>
</dbReference>
<dbReference type="InterPro" id="IPR003833">
    <property type="entry name" value="CT_C_D"/>
</dbReference>
<dbReference type="GO" id="GO:0016787">
    <property type="term" value="F:hydrolase activity"/>
    <property type="evidence" value="ECO:0007669"/>
    <property type="project" value="UniProtKB-KW"/>
</dbReference>
<dbReference type="PANTHER" id="PTHR34698">
    <property type="entry name" value="5-OXOPROLINASE SUBUNIT B"/>
    <property type="match status" value="1"/>
</dbReference>
<gene>
    <name evidence="5" type="ORF">FB458_0512</name>
</gene>
<reference evidence="5 6" key="1">
    <citation type="submission" date="2019-06" db="EMBL/GenBank/DDBJ databases">
        <title>Sequencing the genomes of 1000 actinobacteria strains.</title>
        <authorList>
            <person name="Klenk H.-P."/>
        </authorList>
    </citation>
    <scope>NUCLEOTIDE SEQUENCE [LARGE SCALE GENOMIC DNA]</scope>
    <source>
        <strain evidence="5 6">DSM 18607</strain>
    </source>
</reference>
<evidence type="ECO:0000313" key="5">
    <source>
        <dbReference type="EMBL" id="TQJ07450.1"/>
    </source>
</evidence>
<dbReference type="Pfam" id="PF02682">
    <property type="entry name" value="CT_C_D"/>
    <property type="match status" value="1"/>
</dbReference>
<dbReference type="AlphaFoldDB" id="A0A542DWJ1"/>
<name>A0A542DWJ1_9MICO</name>
<organism evidence="5 6">
    <name type="scientific">Lapillicoccus jejuensis</name>
    <dbReference type="NCBI Taxonomy" id="402171"/>
    <lineage>
        <taxon>Bacteria</taxon>
        <taxon>Bacillati</taxon>
        <taxon>Actinomycetota</taxon>
        <taxon>Actinomycetes</taxon>
        <taxon>Micrococcales</taxon>
        <taxon>Intrasporangiaceae</taxon>
        <taxon>Lapillicoccus</taxon>
    </lineage>
</organism>
<dbReference type="InterPro" id="IPR029000">
    <property type="entry name" value="Cyclophilin-like_dom_sf"/>
</dbReference>
<dbReference type="Proteomes" id="UP000317893">
    <property type="component" value="Unassembled WGS sequence"/>
</dbReference>
<dbReference type="EMBL" id="VFMN01000001">
    <property type="protein sequence ID" value="TQJ07450.1"/>
    <property type="molecule type" value="Genomic_DNA"/>
</dbReference>
<feature type="domain" description="Carboxyltransferase" evidence="4">
    <location>
        <begin position="6"/>
        <end position="203"/>
    </location>
</feature>
<keyword evidence="6" id="KW-1185">Reference proteome</keyword>
<comment type="caution">
    <text evidence="5">The sequence shown here is derived from an EMBL/GenBank/DDBJ whole genome shotgun (WGS) entry which is preliminary data.</text>
</comment>
<protein>
    <submittedName>
        <fullName evidence="5">KipI family sensor histidine kinase inhibitor</fullName>
    </submittedName>
</protein>